<reference evidence="3" key="1">
    <citation type="journal article" date="2021" name="Science">
        <title>Hunting the eagle killer: A cyanobacterial neurotoxin causes vacuolar myelinopathy.</title>
        <authorList>
            <person name="Breinlinger S."/>
            <person name="Phillips T.J."/>
            <person name="Haram B.N."/>
            <person name="Mares J."/>
            <person name="Martinez Yerena J.A."/>
            <person name="Hrouzek P."/>
            <person name="Sobotka R."/>
            <person name="Henderson W.M."/>
            <person name="Schmieder P."/>
            <person name="Williams S.M."/>
            <person name="Lauderdale J.D."/>
            <person name="Wilde H.D."/>
            <person name="Gerrin W."/>
            <person name="Kust A."/>
            <person name="Washington J.W."/>
            <person name="Wagner C."/>
            <person name="Geier B."/>
            <person name="Liebeke M."/>
            <person name="Enke H."/>
            <person name="Niedermeyer T.H.J."/>
            <person name="Wilde S.B."/>
        </authorList>
    </citation>
    <scope>NUCLEOTIDE SEQUENCE [LARGE SCALE GENOMIC DNA]</scope>
    <source>
        <strain evidence="3">Thurmond2011</strain>
    </source>
</reference>
<protein>
    <submittedName>
        <fullName evidence="2">Uncharacterized protein</fullName>
    </submittedName>
</protein>
<comment type="caution">
    <text evidence="2">The sequence shown here is derived from an EMBL/GenBank/DDBJ whole genome shotgun (WGS) entry which is preliminary data.</text>
</comment>
<proteinExistence type="predicted"/>
<keyword evidence="1" id="KW-0853">WD repeat</keyword>
<gene>
    <name evidence="2" type="ORF">G7B40_019525</name>
</gene>
<organism evidence="2 3">
    <name type="scientific">Aetokthonos hydrillicola Thurmond2011</name>
    <dbReference type="NCBI Taxonomy" id="2712845"/>
    <lineage>
        <taxon>Bacteria</taxon>
        <taxon>Bacillati</taxon>
        <taxon>Cyanobacteriota</taxon>
        <taxon>Cyanophyceae</taxon>
        <taxon>Nostocales</taxon>
        <taxon>Hapalosiphonaceae</taxon>
        <taxon>Aetokthonos</taxon>
    </lineage>
</organism>
<evidence type="ECO:0000256" key="1">
    <source>
        <dbReference type="PROSITE-ProRule" id="PRU00221"/>
    </source>
</evidence>
<dbReference type="EMBL" id="JAALHA020000009">
    <property type="protein sequence ID" value="MDR9896737.1"/>
    <property type="molecule type" value="Genomic_DNA"/>
</dbReference>
<keyword evidence="3" id="KW-1185">Reference proteome</keyword>
<sequence length="61" mass="7347">MLASVSRDNTVRLWRLDFNYLLNQGCNFLILRLRGNNYWLFCLLLSLCRKLELLYFWSLGS</sequence>
<accession>A0AAP5I861</accession>
<dbReference type="Proteomes" id="UP000667802">
    <property type="component" value="Unassembled WGS sequence"/>
</dbReference>
<evidence type="ECO:0000313" key="2">
    <source>
        <dbReference type="EMBL" id="MDR9896737.1"/>
    </source>
</evidence>
<name>A0AAP5I861_9CYAN</name>
<dbReference type="AlphaFoldDB" id="A0AAP5I861"/>
<evidence type="ECO:0000313" key="3">
    <source>
        <dbReference type="Proteomes" id="UP000667802"/>
    </source>
</evidence>
<feature type="repeat" description="WD" evidence="1">
    <location>
        <begin position="1"/>
        <end position="24"/>
    </location>
</feature>
<dbReference type="PROSITE" id="PS50082">
    <property type="entry name" value="WD_REPEATS_2"/>
    <property type="match status" value="1"/>
</dbReference>
<dbReference type="InterPro" id="IPR001680">
    <property type="entry name" value="WD40_rpt"/>
</dbReference>